<keyword evidence="3 7" id="KW-0812">Transmembrane</keyword>
<evidence type="ECO:0000313" key="9">
    <source>
        <dbReference type="EMBL" id="KAJ6262660.1"/>
    </source>
</evidence>
<evidence type="ECO:0000313" key="10">
    <source>
        <dbReference type="Proteomes" id="UP001221413"/>
    </source>
</evidence>
<feature type="transmembrane region" description="Helical" evidence="7">
    <location>
        <begin position="59"/>
        <end position="79"/>
    </location>
</feature>
<comment type="subcellular location">
    <subcellularLocation>
        <location evidence="1">Membrane</location>
        <topology evidence="1">Multi-pass membrane protein</topology>
    </subcellularLocation>
</comment>
<dbReference type="Gene3D" id="1.10.3430.10">
    <property type="entry name" value="Ammonium transporter AmtB like domains"/>
    <property type="match status" value="1"/>
</dbReference>
<dbReference type="EMBL" id="JAQGDS010000003">
    <property type="protein sequence ID" value="KAJ6262660.1"/>
    <property type="molecule type" value="Genomic_DNA"/>
</dbReference>
<reference evidence="9" key="1">
    <citation type="submission" date="2023-01" db="EMBL/GenBank/DDBJ databases">
        <title>The chitinases involved in constricting ring structure development in the nematode-trapping fungus Drechslerella dactyloides.</title>
        <authorList>
            <person name="Wang R."/>
            <person name="Zhang L."/>
            <person name="Tang P."/>
            <person name="Li S."/>
            <person name="Liang L."/>
        </authorList>
    </citation>
    <scope>NUCLEOTIDE SEQUENCE</scope>
    <source>
        <strain evidence="9">YMF1.00031</strain>
    </source>
</reference>
<dbReference type="SUPFAM" id="SSF111352">
    <property type="entry name" value="Ammonium transporter"/>
    <property type="match status" value="2"/>
</dbReference>
<dbReference type="GO" id="GO:0005886">
    <property type="term" value="C:plasma membrane"/>
    <property type="evidence" value="ECO:0007669"/>
    <property type="project" value="TreeGrafter"/>
</dbReference>
<feature type="transmembrane region" description="Helical" evidence="7">
    <location>
        <begin position="149"/>
        <end position="170"/>
    </location>
</feature>
<feature type="transmembrane region" description="Helical" evidence="7">
    <location>
        <begin position="177"/>
        <end position="200"/>
    </location>
</feature>
<dbReference type="AlphaFoldDB" id="A0AAD6NLT1"/>
<feature type="transmembrane region" description="Helical" evidence="7">
    <location>
        <begin position="347"/>
        <end position="366"/>
    </location>
</feature>
<evidence type="ECO:0000256" key="6">
    <source>
        <dbReference type="SAM" id="MobiDB-lite"/>
    </source>
</evidence>
<evidence type="ECO:0000256" key="1">
    <source>
        <dbReference type="ARBA" id="ARBA00004141"/>
    </source>
</evidence>
<evidence type="ECO:0000256" key="5">
    <source>
        <dbReference type="ARBA" id="ARBA00023136"/>
    </source>
</evidence>
<feature type="region of interest" description="Disordered" evidence="6">
    <location>
        <begin position="521"/>
        <end position="544"/>
    </location>
</feature>
<evidence type="ECO:0000256" key="4">
    <source>
        <dbReference type="ARBA" id="ARBA00022989"/>
    </source>
</evidence>
<evidence type="ECO:0000259" key="8">
    <source>
        <dbReference type="Pfam" id="PF00909"/>
    </source>
</evidence>
<comment type="similarity">
    <text evidence="2">Belongs to the ammonia transporter channel (TC 1.A.11.2) family.</text>
</comment>
<proteinExistence type="inferred from homology"/>
<feature type="domain" description="Ammonium transporter AmtB-like" evidence="8">
    <location>
        <begin position="60"/>
        <end position="500"/>
    </location>
</feature>
<dbReference type="GO" id="GO:0008519">
    <property type="term" value="F:ammonium channel activity"/>
    <property type="evidence" value="ECO:0007669"/>
    <property type="project" value="InterPro"/>
</dbReference>
<feature type="transmembrane region" description="Helical" evidence="7">
    <location>
        <begin position="450"/>
        <end position="471"/>
    </location>
</feature>
<dbReference type="PANTHER" id="PTHR43029:SF4">
    <property type="entry name" value="AMMONIUM TRANSPORTER MEP1-RELATED"/>
    <property type="match status" value="1"/>
</dbReference>
<keyword evidence="4 7" id="KW-1133">Transmembrane helix</keyword>
<keyword evidence="10" id="KW-1185">Reference proteome</keyword>
<dbReference type="Pfam" id="PF00909">
    <property type="entry name" value="Ammonium_transp"/>
    <property type="match status" value="1"/>
</dbReference>
<name>A0AAD6NLT1_DREDA</name>
<evidence type="ECO:0000256" key="7">
    <source>
        <dbReference type="SAM" id="Phobius"/>
    </source>
</evidence>
<feature type="transmembrane region" description="Helical" evidence="7">
    <location>
        <begin position="372"/>
        <end position="392"/>
    </location>
</feature>
<organism evidence="9 10">
    <name type="scientific">Drechslerella dactyloides</name>
    <name type="common">Nematode-trapping fungus</name>
    <name type="synonym">Arthrobotrys dactyloides</name>
    <dbReference type="NCBI Taxonomy" id="74499"/>
    <lineage>
        <taxon>Eukaryota</taxon>
        <taxon>Fungi</taxon>
        <taxon>Dikarya</taxon>
        <taxon>Ascomycota</taxon>
        <taxon>Pezizomycotina</taxon>
        <taxon>Orbiliomycetes</taxon>
        <taxon>Orbiliales</taxon>
        <taxon>Orbiliaceae</taxon>
        <taxon>Drechslerella</taxon>
    </lineage>
</organism>
<evidence type="ECO:0000256" key="3">
    <source>
        <dbReference type="ARBA" id="ARBA00022692"/>
    </source>
</evidence>
<dbReference type="InterPro" id="IPR029020">
    <property type="entry name" value="Ammonium/urea_transptr"/>
</dbReference>
<feature type="transmembrane region" description="Helical" evidence="7">
    <location>
        <begin position="404"/>
        <end position="424"/>
    </location>
</feature>
<evidence type="ECO:0000256" key="2">
    <source>
        <dbReference type="ARBA" id="ARBA00005887"/>
    </source>
</evidence>
<dbReference type="Proteomes" id="UP001221413">
    <property type="component" value="Unassembled WGS sequence"/>
</dbReference>
<gene>
    <name evidence="9" type="ORF">Dda_3472</name>
</gene>
<sequence length="544" mass="59260">MLVDHVIRLFNTAQLQSFDMADWPNPGAPYPIWNGSNLEDGGDSANEDLNVYFAPGDNSFIIVAAAMVMIMVPGLAFLYSGLARRKSALSLIWAVMGSMAVVNFQWYLWGYSLAFSPTATNGFIGNLHHAVLRNTLGTRSPGSNYIPSLLYSFYQLQFAAVTVGIVMGAVAERGRLLPAMVFCFFFMTLVYCPIACWIWNVNGWAFKWGVLDYAAVDELLCATLQHINTSTLQHLNAFHALMLTSLASPGGGPVEIVSGCGALAYSWILGRRQERMLVNFRPHNVSLITLGTILLWFGWLGFNGGSAFGANLRAVMACWNSNLTACFSGIVWVLLDYRLAKKISMVGLCSGFISGLVAATPASGFITPHASIFLGIVAAVCANFATKIKYLIGIDDSMDVLAEHGIPGIVGLIFNGFFGSANIVGLDGFNIGIGGQGWIDHNWARMYKQIAYIVACLSYAFVISAAIAKIIDIIPGLHLRASDHAELMGMDDDQLGEFAYDYVEVRRDYLAWTPNHTRAPIVGMDQEPHMVSSDAEPEPTKPPQ</sequence>
<feature type="transmembrane region" description="Helical" evidence="7">
    <location>
        <begin position="282"/>
        <end position="302"/>
    </location>
</feature>
<feature type="transmembrane region" description="Helical" evidence="7">
    <location>
        <begin position="91"/>
        <end position="109"/>
    </location>
</feature>
<accession>A0AAD6NLT1</accession>
<dbReference type="PANTHER" id="PTHR43029">
    <property type="entry name" value="AMMONIUM TRANSPORTER MEP2"/>
    <property type="match status" value="1"/>
</dbReference>
<protein>
    <recommendedName>
        <fullName evidence="8">Ammonium transporter AmtB-like domain-containing protein</fullName>
    </recommendedName>
</protein>
<feature type="transmembrane region" description="Helical" evidence="7">
    <location>
        <begin position="251"/>
        <end position="270"/>
    </location>
</feature>
<dbReference type="InterPro" id="IPR024041">
    <property type="entry name" value="NH4_transpt_AmtB-like_dom"/>
</dbReference>
<feature type="transmembrane region" description="Helical" evidence="7">
    <location>
        <begin position="314"/>
        <end position="335"/>
    </location>
</feature>
<keyword evidence="5 7" id="KW-0472">Membrane</keyword>
<dbReference type="InterPro" id="IPR001905">
    <property type="entry name" value="Ammonium_transpt"/>
</dbReference>
<comment type="caution">
    <text evidence="9">The sequence shown here is derived from an EMBL/GenBank/DDBJ whole genome shotgun (WGS) entry which is preliminary data.</text>
</comment>